<dbReference type="PANTHER" id="PTHR36174">
    <property type="entry name" value="LIPID II:GLYCINE GLYCYLTRANSFERASE"/>
    <property type="match status" value="1"/>
</dbReference>
<proteinExistence type="predicted"/>
<dbReference type="Gene3D" id="3.40.630.30">
    <property type="match status" value="1"/>
</dbReference>
<dbReference type="Proteomes" id="UP000326500">
    <property type="component" value="Unassembled WGS sequence"/>
</dbReference>
<dbReference type="InterPro" id="IPR016181">
    <property type="entry name" value="Acyl_CoA_acyltransferase"/>
</dbReference>
<dbReference type="InterPro" id="IPR038740">
    <property type="entry name" value="BioF2-like_GNAT_dom"/>
</dbReference>
<gene>
    <name evidence="2" type="ORF">SAMN04488571_10112</name>
</gene>
<organism evidence="2 3">
    <name type="scientific">Methanoculleus thermophilus</name>
    <dbReference type="NCBI Taxonomy" id="2200"/>
    <lineage>
        <taxon>Archaea</taxon>
        <taxon>Methanobacteriati</taxon>
        <taxon>Methanobacteriota</taxon>
        <taxon>Stenosarchaea group</taxon>
        <taxon>Methanomicrobia</taxon>
        <taxon>Methanomicrobiales</taxon>
        <taxon>Methanomicrobiaceae</taxon>
        <taxon>Methanoculleus</taxon>
    </lineage>
</organism>
<dbReference type="GO" id="GO:0016740">
    <property type="term" value="F:transferase activity"/>
    <property type="evidence" value="ECO:0007669"/>
    <property type="project" value="UniProtKB-KW"/>
</dbReference>
<name>A0A1G8WM52_9EURY</name>
<dbReference type="SUPFAM" id="SSF55729">
    <property type="entry name" value="Acyl-CoA N-acyltransferases (Nat)"/>
    <property type="match status" value="1"/>
</dbReference>
<evidence type="ECO:0000313" key="3">
    <source>
        <dbReference type="Proteomes" id="UP000326500"/>
    </source>
</evidence>
<feature type="domain" description="BioF2-like acetyltransferase" evidence="1">
    <location>
        <begin position="167"/>
        <end position="290"/>
    </location>
</feature>
<accession>A0A1G8WM52</accession>
<dbReference type="PANTHER" id="PTHR36174:SF1">
    <property type="entry name" value="LIPID II:GLYCINE GLYCYLTRANSFERASE"/>
    <property type="match status" value="1"/>
</dbReference>
<dbReference type="STRING" id="2200.GCA_001571405_00757"/>
<dbReference type="OrthoDB" id="140543at2157"/>
<dbReference type="EMBL" id="FNFT01000001">
    <property type="protein sequence ID" value="SDJ79478.1"/>
    <property type="molecule type" value="Genomic_DNA"/>
</dbReference>
<dbReference type="InterPro" id="IPR050644">
    <property type="entry name" value="PG_Glycine_Bridge_Synth"/>
</dbReference>
<dbReference type="AlphaFoldDB" id="A0A1G8WM52"/>
<reference evidence="2 3" key="1">
    <citation type="submission" date="2016-10" db="EMBL/GenBank/DDBJ databases">
        <authorList>
            <person name="Varghese N."/>
            <person name="Submissions S."/>
        </authorList>
    </citation>
    <scope>NUCLEOTIDE SEQUENCE [LARGE SCALE GENOMIC DNA]</scope>
    <source>
        <strain evidence="2 3">DSM 2373</strain>
    </source>
</reference>
<dbReference type="RefSeq" id="WP_066955710.1">
    <property type="nucleotide sequence ID" value="NZ_BCNX01000006.1"/>
</dbReference>
<evidence type="ECO:0000259" key="1">
    <source>
        <dbReference type="Pfam" id="PF13480"/>
    </source>
</evidence>
<keyword evidence="3" id="KW-1185">Reference proteome</keyword>
<evidence type="ECO:0000313" key="2">
    <source>
        <dbReference type="EMBL" id="SDJ79478.1"/>
    </source>
</evidence>
<sequence>MTVSKIDDKDTWDTFIDESPSGLLFHKWDYLHLTAKHTGSTLLPYAVYNGDEIISLFPLFYRRIHGINAIFSPPPLTVIPHLGCVTSREFQGFKQSKKEFLLGMMAKEIREEIQGLSPNYLSIAFVPEFRDIRHYLWDQCSPMVRYTYTINLERPLEEIWKNFHSLLRKKLKKEEKAGLRLERSNDTATLHRLISDRYRDPSLAIPPIKREYLDDLVRAYPDRISVYTLYDAEDEITAVVAAQEYKRFLLWVGAPKIETSHDGNAYLQWLLIQRAQAEGYRTFENMGANNPDLIFFKSKFNPDLRTYFEIVKKDTLGAFSEWAYLSFAKRLMMTTGRI</sequence>
<keyword evidence="2" id="KW-0808">Transferase</keyword>
<dbReference type="Pfam" id="PF13480">
    <property type="entry name" value="Acetyltransf_6"/>
    <property type="match status" value="1"/>
</dbReference>
<protein>
    <submittedName>
        <fullName evidence="2">Acetyltransferase (GNAT) domain-containing protein</fullName>
    </submittedName>
</protein>